<comment type="caution">
    <text evidence="1">The sequence shown here is derived from an EMBL/GenBank/DDBJ whole genome shotgun (WGS) entry which is preliminary data.</text>
</comment>
<organism evidence="1 2">
    <name type="scientific">Agathobacter rectalis</name>
    <dbReference type="NCBI Taxonomy" id="39491"/>
    <lineage>
        <taxon>Bacteria</taxon>
        <taxon>Bacillati</taxon>
        <taxon>Bacillota</taxon>
        <taxon>Clostridia</taxon>
        <taxon>Lachnospirales</taxon>
        <taxon>Lachnospiraceae</taxon>
        <taxon>Agathobacter</taxon>
    </lineage>
</organism>
<evidence type="ECO:0000313" key="2">
    <source>
        <dbReference type="Proteomes" id="UP000286581"/>
    </source>
</evidence>
<proteinExistence type="predicted"/>
<evidence type="ECO:0000313" key="1">
    <source>
        <dbReference type="EMBL" id="RGW39513.1"/>
    </source>
</evidence>
<accession>A0A413BFY9</accession>
<dbReference type="Proteomes" id="UP000286581">
    <property type="component" value="Unassembled WGS sequence"/>
</dbReference>
<dbReference type="AlphaFoldDB" id="A0A413BFY9"/>
<gene>
    <name evidence="1" type="ORF">DWV78_09155</name>
</gene>
<dbReference type="EMBL" id="QSAE01000026">
    <property type="protein sequence ID" value="RGW39513.1"/>
    <property type="molecule type" value="Genomic_DNA"/>
</dbReference>
<reference evidence="1 2" key="1">
    <citation type="submission" date="2018-08" db="EMBL/GenBank/DDBJ databases">
        <title>A genome reference for cultivated species of the human gut microbiota.</title>
        <authorList>
            <person name="Zou Y."/>
            <person name="Xue W."/>
            <person name="Luo G."/>
        </authorList>
    </citation>
    <scope>NUCLEOTIDE SEQUENCE [LARGE SCALE GENOMIC DNA]</scope>
    <source>
        <strain evidence="1 2">AF12-8</strain>
    </source>
</reference>
<name>A0A413BFY9_9FIRM</name>
<dbReference type="InterPro" id="IPR019289">
    <property type="entry name" value="Phage_tail_E/E"/>
</dbReference>
<protein>
    <submittedName>
        <fullName evidence="1">Phage tail assembly protein</fullName>
    </submittedName>
</protein>
<sequence length="138" mass="15528">MSEKVTEINKPEDNEMKLKLSREYDFEGQKICEIDLSGLDNLTAADMIQANKVLTNNGTVSVLPETTLEYDLIIAAGALKMPIEFFKQLKPKDALALKNRVTSFFIRRGINPADFSELRKCCLTLSLNLSTGLDYFCK</sequence>
<dbReference type="Pfam" id="PF10109">
    <property type="entry name" value="Phage_TAC_7"/>
    <property type="match status" value="1"/>
</dbReference>